<name>A0ABT9N705_9ACTN</name>
<dbReference type="SUPFAM" id="SSF49265">
    <property type="entry name" value="Fibronectin type III"/>
    <property type="match status" value="1"/>
</dbReference>
<dbReference type="RefSeq" id="WP_306838375.1">
    <property type="nucleotide sequence ID" value="NZ_JAUSRA010000001.1"/>
</dbReference>
<accession>A0ABT9N705</accession>
<gene>
    <name evidence="2" type="ORF">J2S43_007981</name>
</gene>
<protein>
    <recommendedName>
        <fullName evidence="4">Fibronectin type-III domain-containing protein</fullName>
    </recommendedName>
</protein>
<dbReference type="Gene3D" id="2.60.40.10">
    <property type="entry name" value="Immunoglobulins"/>
    <property type="match status" value="1"/>
</dbReference>
<dbReference type="InterPro" id="IPR036116">
    <property type="entry name" value="FN3_sf"/>
</dbReference>
<evidence type="ECO:0000256" key="1">
    <source>
        <dbReference type="SAM" id="SignalP"/>
    </source>
</evidence>
<organism evidence="2 3">
    <name type="scientific">Catenuloplanes nepalensis</name>
    <dbReference type="NCBI Taxonomy" id="587533"/>
    <lineage>
        <taxon>Bacteria</taxon>
        <taxon>Bacillati</taxon>
        <taxon>Actinomycetota</taxon>
        <taxon>Actinomycetes</taxon>
        <taxon>Micromonosporales</taxon>
        <taxon>Micromonosporaceae</taxon>
        <taxon>Catenuloplanes</taxon>
    </lineage>
</organism>
<proteinExistence type="predicted"/>
<evidence type="ECO:0008006" key="4">
    <source>
        <dbReference type="Google" id="ProtNLM"/>
    </source>
</evidence>
<feature type="chain" id="PRO_5046470521" description="Fibronectin type-III domain-containing protein" evidence="1">
    <location>
        <begin position="29"/>
        <end position="149"/>
    </location>
</feature>
<keyword evidence="1" id="KW-0732">Signal</keyword>
<dbReference type="Proteomes" id="UP001240984">
    <property type="component" value="Unassembled WGS sequence"/>
</dbReference>
<evidence type="ECO:0000313" key="2">
    <source>
        <dbReference type="EMBL" id="MDP9799469.1"/>
    </source>
</evidence>
<comment type="caution">
    <text evidence="2">The sequence shown here is derived from an EMBL/GenBank/DDBJ whole genome shotgun (WGS) entry which is preliminary data.</text>
</comment>
<feature type="signal peptide" evidence="1">
    <location>
        <begin position="1"/>
        <end position="28"/>
    </location>
</feature>
<dbReference type="InterPro" id="IPR013783">
    <property type="entry name" value="Ig-like_fold"/>
</dbReference>
<reference evidence="2 3" key="1">
    <citation type="submission" date="2023-07" db="EMBL/GenBank/DDBJ databases">
        <title>Sequencing the genomes of 1000 actinobacteria strains.</title>
        <authorList>
            <person name="Klenk H.-P."/>
        </authorList>
    </citation>
    <scope>NUCLEOTIDE SEQUENCE [LARGE SCALE GENOMIC DNA]</scope>
    <source>
        <strain evidence="2 3">DSM 44710</strain>
    </source>
</reference>
<dbReference type="EMBL" id="JAUSRA010000001">
    <property type="protein sequence ID" value="MDP9799469.1"/>
    <property type="molecule type" value="Genomic_DNA"/>
</dbReference>
<keyword evidence="3" id="KW-1185">Reference proteome</keyword>
<evidence type="ECO:0000313" key="3">
    <source>
        <dbReference type="Proteomes" id="UP001240984"/>
    </source>
</evidence>
<sequence length="149" mass="16065">MKTTRTFTAAFLALGLLAAIAIAAPASAGPEWARTDDPDTEQPTEPGNLTATLTSYNTFELTWDASTDNVSVDHYRVYSTFPYSWPYRLAGTTTTPSFIYTAQPAWTSITFGISVGAYDAAGNVRWADLYNVVLPGRPSLPPQSPPPSP</sequence>